<dbReference type="GO" id="GO:0005737">
    <property type="term" value="C:cytoplasm"/>
    <property type="evidence" value="ECO:0007669"/>
    <property type="project" value="TreeGrafter"/>
</dbReference>
<dbReference type="PANTHER" id="PTHR11071:SF490">
    <property type="entry name" value="PEPTIDYL-PROLYL CIS-TRANS ISOMERASE A"/>
    <property type="match status" value="1"/>
</dbReference>
<dbReference type="PRINTS" id="PR00153">
    <property type="entry name" value="CSAPPISMRASE"/>
</dbReference>
<dbReference type="EC" id="5.2.1.8" evidence="1"/>
<gene>
    <name evidence="3" type="ORF">BN2614_LOCUS1</name>
</gene>
<dbReference type="Gene3D" id="2.40.100.10">
    <property type="entry name" value="Cyclophilin-like"/>
    <property type="match status" value="1"/>
</dbReference>
<dbReference type="PROSITE" id="PS50072">
    <property type="entry name" value="CSA_PPIASE_2"/>
    <property type="match status" value="1"/>
</dbReference>
<dbReference type="InterPro" id="IPR002130">
    <property type="entry name" value="Cyclophilin-type_PPIase_dom"/>
</dbReference>
<dbReference type="PANTHER" id="PTHR11071">
    <property type="entry name" value="PEPTIDYL-PROLYL CIS-TRANS ISOMERASE"/>
    <property type="match status" value="1"/>
</dbReference>
<dbReference type="Proteomes" id="UP000269945">
    <property type="component" value="Unassembled WGS sequence"/>
</dbReference>
<accession>A0A9X9QB46</accession>
<dbReference type="GO" id="GO:0016018">
    <property type="term" value="F:cyclosporin A binding"/>
    <property type="evidence" value="ECO:0007669"/>
    <property type="project" value="TreeGrafter"/>
</dbReference>
<comment type="catalytic activity">
    <reaction evidence="1">
        <text>[protein]-peptidylproline (omega=180) = [protein]-peptidylproline (omega=0)</text>
        <dbReference type="Rhea" id="RHEA:16237"/>
        <dbReference type="Rhea" id="RHEA-COMP:10747"/>
        <dbReference type="Rhea" id="RHEA-COMP:10748"/>
        <dbReference type="ChEBI" id="CHEBI:83833"/>
        <dbReference type="ChEBI" id="CHEBI:83834"/>
        <dbReference type="EC" id="5.2.1.8"/>
    </reaction>
</comment>
<evidence type="ECO:0000313" key="3">
    <source>
        <dbReference type="EMBL" id="VCX42926.1"/>
    </source>
</evidence>
<evidence type="ECO:0000256" key="1">
    <source>
        <dbReference type="RuleBase" id="RU363019"/>
    </source>
</evidence>
<dbReference type="GO" id="GO:0003755">
    <property type="term" value="F:peptidyl-prolyl cis-trans isomerase activity"/>
    <property type="evidence" value="ECO:0007669"/>
    <property type="project" value="UniProtKB-UniRule"/>
</dbReference>
<dbReference type="AlphaFoldDB" id="A0A9X9QB46"/>
<reference evidence="3 4" key="1">
    <citation type="submission" date="2018-10" db="EMBL/GenBank/DDBJ databases">
        <authorList>
            <person name="Ekblom R."/>
            <person name="Jareborg N."/>
        </authorList>
    </citation>
    <scope>NUCLEOTIDE SEQUENCE [LARGE SCALE GENOMIC DNA]</scope>
    <source>
        <tissue evidence="3">Muscle</tissue>
    </source>
</reference>
<keyword evidence="4" id="KW-1185">Reference proteome</keyword>
<dbReference type="InterPro" id="IPR029000">
    <property type="entry name" value="Cyclophilin-like_dom_sf"/>
</dbReference>
<dbReference type="SUPFAM" id="SSF50891">
    <property type="entry name" value="Cyclophilin-like"/>
    <property type="match status" value="1"/>
</dbReference>
<keyword evidence="1" id="KW-0697">Rotamase</keyword>
<dbReference type="Pfam" id="PF00160">
    <property type="entry name" value="Pro_isomerase"/>
    <property type="match status" value="1"/>
</dbReference>
<feature type="domain" description="PPIase cyclophilin-type" evidence="2">
    <location>
        <begin position="1"/>
        <end position="61"/>
    </location>
</feature>
<comment type="similarity">
    <text evidence="1">Belongs to the cyclophilin-type PPIase family.</text>
</comment>
<organism evidence="3 4">
    <name type="scientific">Gulo gulo</name>
    <name type="common">Wolverine</name>
    <name type="synonym">Gluton</name>
    <dbReference type="NCBI Taxonomy" id="48420"/>
    <lineage>
        <taxon>Eukaryota</taxon>
        <taxon>Metazoa</taxon>
        <taxon>Chordata</taxon>
        <taxon>Craniata</taxon>
        <taxon>Vertebrata</taxon>
        <taxon>Euteleostomi</taxon>
        <taxon>Mammalia</taxon>
        <taxon>Eutheria</taxon>
        <taxon>Laurasiatheria</taxon>
        <taxon>Carnivora</taxon>
        <taxon>Caniformia</taxon>
        <taxon>Musteloidea</taxon>
        <taxon>Mustelidae</taxon>
        <taxon>Guloninae</taxon>
        <taxon>Gulo</taxon>
    </lineage>
</organism>
<name>A0A9X9QB46_GULGU</name>
<evidence type="ECO:0000313" key="4">
    <source>
        <dbReference type="Proteomes" id="UP000269945"/>
    </source>
</evidence>
<comment type="function">
    <text evidence="1">PPIases accelerate the folding of proteins. It catalyzes the cis-trans isomerization of proline imidic peptide bonds in oligopeptides.</text>
</comment>
<dbReference type="GO" id="GO:0006457">
    <property type="term" value="P:protein folding"/>
    <property type="evidence" value="ECO:0007669"/>
    <property type="project" value="TreeGrafter"/>
</dbReference>
<proteinExistence type="inferred from homology"/>
<evidence type="ECO:0000259" key="2">
    <source>
        <dbReference type="PROSITE" id="PS50072"/>
    </source>
</evidence>
<protein>
    <recommendedName>
        <fullName evidence="1">Peptidyl-prolyl cis-trans isomerase</fullName>
        <shortName evidence="1">PPIase</shortName>
        <ecNumber evidence="1">5.2.1.8</ecNumber>
    </recommendedName>
</protein>
<keyword evidence="1" id="KW-0413">Isomerase</keyword>
<comment type="caution">
    <text evidence="3">The sequence shown here is derived from an EMBL/GenBank/DDBJ whole genome shotgun (WGS) entry which is preliminary data.</text>
</comment>
<sequence length="103" mass="11492">MENAGPNKSGSHLAVYTVKTEWLDGKHEVFGKVKEGMNTVEAIEFFGSRDGKTSGKITIADKFNKFDFSFILTTRPFLLQLRRAHLHSHLEISSNICALPAVL</sequence>
<dbReference type="EMBL" id="CYRY02047051">
    <property type="protein sequence ID" value="VCX42926.1"/>
    <property type="molecule type" value="Genomic_DNA"/>
</dbReference>